<keyword evidence="2" id="KW-0547">Nucleotide-binding</keyword>
<dbReference type="GO" id="GO:0010507">
    <property type="term" value="P:negative regulation of autophagy"/>
    <property type="evidence" value="ECO:0007669"/>
    <property type="project" value="TreeGrafter"/>
</dbReference>
<dbReference type="Gene3D" id="3.30.450.190">
    <property type="match status" value="1"/>
</dbReference>
<keyword evidence="3" id="KW-0342">GTP-binding</keyword>
<dbReference type="PANTHER" id="PTHR11259:SF1">
    <property type="entry name" value="RAS-RELATED GTP-BINDING PROTEIN"/>
    <property type="match status" value="1"/>
</dbReference>
<dbReference type="GO" id="GO:0003924">
    <property type="term" value="F:GTPase activity"/>
    <property type="evidence" value="ECO:0007669"/>
    <property type="project" value="TreeGrafter"/>
</dbReference>
<evidence type="ECO:0000313" key="5">
    <source>
        <dbReference type="Proteomes" id="UP001146793"/>
    </source>
</evidence>
<protein>
    <submittedName>
        <fullName evidence="4">Ras-related gtp-binding a</fullName>
    </submittedName>
</protein>
<comment type="caution">
    <text evidence="4">The sequence shown here is derived from an EMBL/GenBank/DDBJ whole genome shotgun (WGS) entry which is preliminary data.</text>
</comment>
<evidence type="ECO:0000256" key="1">
    <source>
        <dbReference type="ARBA" id="ARBA00007756"/>
    </source>
</evidence>
<dbReference type="GO" id="GO:1990131">
    <property type="term" value="C:Gtr1-Gtr2 GTPase complex"/>
    <property type="evidence" value="ECO:0007669"/>
    <property type="project" value="TreeGrafter"/>
</dbReference>
<dbReference type="AlphaFoldDB" id="A0AAV7YR05"/>
<dbReference type="GO" id="GO:0005634">
    <property type="term" value="C:nucleus"/>
    <property type="evidence" value="ECO:0007669"/>
    <property type="project" value="TreeGrafter"/>
</dbReference>
<evidence type="ECO:0000256" key="3">
    <source>
        <dbReference type="ARBA" id="ARBA00023134"/>
    </source>
</evidence>
<organism evidence="4 5">
    <name type="scientific">Anaeramoeba flamelloides</name>
    <dbReference type="NCBI Taxonomy" id="1746091"/>
    <lineage>
        <taxon>Eukaryota</taxon>
        <taxon>Metamonada</taxon>
        <taxon>Anaeramoebidae</taxon>
        <taxon>Anaeramoeba</taxon>
    </lineage>
</organism>
<proteinExistence type="inferred from homology"/>
<dbReference type="GO" id="GO:0005764">
    <property type="term" value="C:lysosome"/>
    <property type="evidence" value="ECO:0007669"/>
    <property type="project" value="TreeGrafter"/>
</dbReference>
<gene>
    <name evidence="4" type="ORF">M0812_21124</name>
</gene>
<dbReference type="Pfam" id="PF04670">
    <property type="entry name" value="Gtr1_RagA"/>
    <property type="match status" value="1"/>
</dbReference>
<dbReference type="SUPFAM" id="SSF52540">
    <property type="entry name" value="P-loop containing nucleoside triphosphate hydrolases"/>
    <property type="match status" value="1"/>
</dbReference>
<reference evidence="4" key="1">
    <citation type="submission" date="2022-08" db="EMBL/GenBank/DDBJ databases">
        <title>Novel sulphate-reducing endosymbionts in the free-living metamonad Anaeramoeba.</title>
        <authorList>
            <person name="Jerlstrom-Hultqvist J."/>
            <person name="Cepicka I."/>
            <person name="Gallot-Lavallee L."/>
            <person name="Salas-Leiva D."/>
            <person name="Curtis B.A."/>
            <person name="Zahonova K."/>
            <person name="Pipaliya S."/>
            <person name="Dacks J."/>
            <person name="Roger A.J."/>
        </authorList>
    </citation>
    <scope>NUCLEOTIDE SEQUENCE</scope>
    <source>
        <strain evidence="4">Busselton2</strain>
    </source>
</reference>
<name>A0AAV7YR05_9EUKA</name>
<evidence type="ECO:0000256" key="2">
    <source>
        <dbReference type="ARBA" id="ARBA00022741"/>
    </source>
</evidence>
<accession>A0AAV7YR05</accession>
<dbReference type="Gene3D" id="3.40.50.300">
    <property type="entry name" value="P-loop containing nucleotide triphosphate hydrolases"/>
    <property type="match status" value="1"/>
</dbReference>
<evidence type="ECO:0000313" key="4">
    <source>
        <dbReference type="EMBL" id="KAJ3432193.1"/>
    </source>
</evidence>
<dbReference type="EMBL" id="JANTQA010000047">
    <property type="protein sequence ID" value="KAJ3432193.1"/>
    <property type="molecule type" value="Genomic_DNA"/>
</dbReference>
<dbReference type="GO" id="GO:1904263">
    <property type="term" value="P:positive regulation of TORC1 signaling"/>
    <property type="evidence" value="ECO:0007669"/>
    <property type="project" value="TreeGrafter"/>
</dbReference>
<dbReference type="GO" id="GO:0009267">
    <property type="term" value="P:cellular response to starvation"/>
    <property type="evidence" value="ECO:0007669"/>
    <property type="project" value="TreeGrafter"/>
</dbReference>
<dbReference type="PANTHER" id="PTHR11259">
    <property type="entry name" value="RAS-RELATED GTP BINDING RAG/GTR YEAST"/>
    <property type="match status" value="1"/>
</dbReference>
<sequence>MDDVKKKLLLMGAGGSGKSSMRTVIFSNYLSNETHNFSATPNVEHTNVKLLGNLTLGLWDTSGQKLIMDNYFTTQREHIFKNVAALIYVIDVSSNEPNQDLELFKNCLEALKQYSKKAKIFCLIHKMDLKTEKTRREIYFDKKKEIEEIAKGIKVRCFSTSIWHKSLYFAWAKIVYSLIPNVDLIKSNLEKFCKIIGAKEVVLFEKNTFLVMCYASVQEKSSNKEQRPVKFERISGIVKQYRVCCRKAKTKFSSLEIRHNNFVAIFQEFTSNTCILVVAKETEIEPEIIKLNINNSINQFELLFHKVKMKSTKKK</sequence>
<dbReference type="GO" id="GO:0005525">
    <property type="term" value="F:GTP binding"/>
    <property type="evidence" value="ECO:0007669"/>
    <property type="project" value="UniProtKB-KW"/>
</dbReference>
<dbReference type="InterPro" id="IPR027417">
    <property type="entry name" value="P-loop_NTPase"/>
</dbReference>
<dbReference type="Proteomes" id="UP001146793">
    <property type="component" value="Unassembled WGS sequence"/>
</dbReference>
<comment type="similarity">
    <text evidence="1">Belongs to the GTR/RAG GTP-binding protein family.</text>
</comment>
<dbReference type="InterPro" id="IPR006762">
    <property type="entry name" value="Gtr1_RagA"/>
</dbReference>